<proteinExistence type="predicted"/>
<dbReference type="InterPro" id="IPR014710">
    <property type="entry name" value="RmlC-like_jellyroll"/>
</dbReference>
<keyword evidence="7" id="KW-1185">Reference proteome</keyword>
<keyword evidence="3" id="KW-0804">Transcription</keyword>
<dbReference type="Proteomes" id="UP001305746">
    <property type="component" value="Unassembled WGS sequence"/>
</dbReference>
<dbReference type="PROSITE" id="PS01124">
    <property type="entry name" value="HTH_ARAC_FAMILY_2"/>
    <property type="match status" value="1"/>
</dbReference>
<dbReference type="SUPFAM" id="SSF46689">
    <property type="entry name" value="Homeodomain-like"/>
    <property type="match status" value="2"/>
</dbReference>
<evidence type="ECO:0000259" key="5">
    <source>
        <dbReference type="PROSITE" id="PS01124"/>
    </source>
</evidence>
<dbReference type="InterPro" id="IPR011051">
    <property type="entry name" value="RmlC_Cupin_sf"/>
</dbReference>
<organism evidence="6 7">
    <name type="scientific">Marinobacter qingdaonensis</name>
    <dbReference type="NCBI Taxonomy" id="3108486"/>
    <lineage>
        <taxon>Bacteria</taxon>
        <taxon>Pseudomonadati</taxon>
        <taxon>Pseudomonadota</taxon>
        <taxon>Gammaproteobacteria</taxon>
        <taxon>Pseudomonadales</taxon>
        <taxon>Marinobacteraceae</taxon>
        <taxon>Marinobacter</taxon>
    </lineage>
</organism>
<name>A0ABU5P0W7_9GAMM</name>
<dbReference type="EMBL" id="JAYDCJ010000003">
    <property type="protein sequence ID" value="MEA1081637.1"/>
    <property type="molecule type" value="Genomic_DNA"/>
</dbReference>
<comment type="caution">
    <text evidence="6">The sequence shown here is derived from an EMBL/GenBank/DDBJ whole genome shotgun (WGS) entry which is preliminary data.</text>
</comment>
<reference evidence="6 7" key="1">
    <citation type="submission" date="2023-12" db="EMBL/GenBank/DDBJ databases">
        <title>Marinobacter qingdaonensis sp. nov., isolated from the intertidal sediment of Qingdao, PR China.</title>
        <authorList>
            <person name="Li Y."/>
        </authorList>
    </citation>
    <scope>NUCLEOTIDE SEQUENCE [LARGE SCALE GENOMIC DNA]</scope>
    <source>
        <strain evidence="6 7">ASW11-75</strain>
    </source>
</reference>
<dbReference type="Gene3D" id="2.60.120.10">
    <property type="entry name" value="Jelly Rolls"/>
    <property type="match status" value="1"/>
</dbReference>
<sequence length="255" mass="28455">MLDARLMELPTTSHQHCHGHHQIVVGVKGEAVVSVEGRGSQLNTWKACLVPTGAWHDYCGDQQNHVLVINLNPASPMTSSPSHADYEQMMRVFEKPRTIHMDSQLHGMVQFAANEFDRAPENVTLHGHLAASILYCMADRIVDRSVHHPSRHSLNLDAIQRYIIANLHRKISVKELADEACLGVSRFYEVFRDVAGITPHQFLLQIRLDQAVNLLASTSLSVSEISYRSGFSSQSALTNSLRKHKGITPAKLQAR</sequence>
<dbReference type="InterPro" id="IPR050204">
    <property type="entry name" value="AraC_XylS_family_regulators"/>
</dbReference>
<evidence type="ECO:0000256" key="4">
    <source>
        <dbReference type="ARBA" id="ARBA00037345"/>
    </source>
</evidence>
<keyword evidence="1" id="KW-0805">Transcription regulation</keyword>
<evidence type="ECO:0000256" key="1">
    <source>
        <dbReference type="ARBA" id="ARBA00023015"/>
    </source>
</evidence>
<dbReference type="PANTHER" id="PTHR46796">
    <property type="entry name" value="HTH-TYPE TRANSCRIPTIONAL ACTIVATOR RHAS-RELATED"/>
    <property type="match status" value="1"/>
</dbReference>
<dbReference type="SUPFAM" id="SSF51182">
    <property type="entry name" value="RmlC-like cupins"/>
    <property type="match status" value="1"/>
</dbReference>
<dbReference type="SMART" id="SM00342">
    <property type="entry name" value="HTH_ARAC"/>
    <property type="match status" value="1"/>
</dbReference>
<evidence type="ECO:0000256" key="2">
    <source>
        <dbReference type="ARBA" id="ARBA00023125"/>
    </source>
</evidence>
<evidence type="ECO:0000256" key="3">
    <source>
        <dbReference type="ARBA" id="ARBA00023163"/>
    </source>
</evidence>
<keyword evidence="2" id="KW-0238">DNA-binding</keyword>
<dbReference type="InterPro" id="IPR018060">
    <property type="entry name" value="HTH_AraC"/>
</dbReference>
<dbReference type="RefSeq" id="WP_322856088.1">
    <property type="nucleotide sequence ID" value="NZ_JAYDCJ010000003.1"/>
</dbReference>
<evidence type="ECO:0000313" key="6">
    <source>
        <dbReference type="EMBL" id="MEA1081637.1"/>
    </source>
</evidence>
<feature type="domain" description="HTH araC/xylS-type" evidence="5">
    <location>
        <begin position="157"/>
        <end position="255"/>
    </location>
</feature>
<dbReference type="Pfam" id="PF12833">
    <property type="entry name" value="HTH_18"/>
    <property type="match status" value="1"/>
</dbReference>
<accession>A0ABU5P0W7</accession>
<dbReference type="InterPro" id="IPR009057">
    <property type="entry name" value="Homeodomain-like_sf"/>
</dbReference>
<evidence type="ECO:0000313" key="7">
    <source>
        <dbReference type="Proteomes" id="UP001305746"/>
    </source>
</evidence>
<gene>
    <name evidence="6" type="ORF">U5822_13230</name>
</gene>
<comment type="function">
    <text evidence="4">Regulatory protein of the TOL plasmid xyl operons. XylS activates the xylXYZLTEGFJQKIH operon required for the degradation of toluene, m-xylene and p-xylene.</text>
</comment>
<dbReference type="Gene3D" id="1.10.10.60">
    <property type="entry name" value="Homeodomain-like"/>
    <property type="match status" value="2"/>
</dbReference>
<dbReference type="PANTHER" id="PTHR46796:SF10">
    <property type="entry name" value="TRANSCRIPTIONAL ACTIVATOR FEAR"/>
    <property type="match status" value="1"/>
</dbReference>
<protein>
    <submittedName>
        <fullName evidence="6">AraC family transcriptional regulator</fullName>
    </submittedName>
</protein>